<sequence length="648" mass="68009">MSSTRRDPLVGGIVDGRYEVLARLARGGMSTVYLALDTRLDREVALKVMHPHLAEDPVLVGRFEQEAKTAARLSHPHVVAVLDQGHTEDPSGEVLAYLVMEHVPGHTLRTVIREQAPLTPREALRHLRPLVDGLASAHRAGLVHRDVKPENVLVRTDGRITVADFGLSRAATAHTSAGQAVVGTPAYLAPEHIAGAPADARSDVYAAGIILFELLTGRQPFTAATALQVAYRHVHERVPVPSTLQPGLPEALDDLVLWSTEPDPADRPADAGEVLDRLDAVAAELGPAELDRPPVRVPDAVEGRPGPEHDETTTLDALDPNDPHDPLHDADGDETTALDAGDHHATRVLPSLPADALPTEALAADDVVRRSPGPAPEAPLTADAAEAPAPSARRSRRAARREARRPALDLGRGTGRAAAIGAAVTLLLTGVALLLGWTLGSGGLGVGATAVVPELDGLAREAAEERLVAAGLATAVTVRHDELRTEGTVVATSPQAGQQVDRGTPVEVTVSAGPAPVPVPDLAGVAVRHAHGVARDARFAVEVDARRSDPHVPAGAVLEQRPAAGERATPGTVVRVVLSEGRAVRPVPDVTGLSLAAARTSLQDDGWDVREHRVLVPLPAGDEARVLHQSPAAGTPLLEGTRVELWSR</sequence>
<feature type="compositionally biased region" description="Basic and acidic residues" evidence="9">
    <location>
        <begin position="289"/>
        <end position="312"/>
    </location>
</feature>
<keyword evidence="6" id="KW-0067">ATP-binding</keyword>
<feature type="compositionally biased region" description="Basic and acidic residues" evidence="9">
    <location>
        <begin position="321"/>
        <end position="330"/>
    </location>
</feature>
<dbReference type="PROSITE" id="PS51178">
    <property type="entry name" value="PASTA"/>
    <property type="match status" value="3"/>
</dbReference>
<protein>
    <recommendedName>
        <fullName evidence="1">non-specific serine/threonine protein kinase</fullName>
        <ecNumber evidence="1">2.7.11.1</ecNumber>
    </recommendedName>
</protein>
<dbReference type="PROSITE" id="PS00108">
    <property type="entry name" value="PROTEIN_KINASE_ST"/>
    <property type="match status" value="1"/>
</dbReference>
<evidence type="ECO:0000256" key="2">
    <source>
        <dbReference type="ARBA" id="ARBA00022527"/>
    </source>
</evidence>
<dbReference type="NCBIfam" id="NF033483">
    <property type="entry name" value="PknB_PASTA_kin"/>
    <property type="match status" value="1"/>
</dbReference>
<feature type="compositionally biased region" description="Low complexity" evidence="9">
    <location>
        <begin position="378"/>
        <end position="392"/>
    </location>
</feature>
<dbReference type="Pfam" id="PF00069">
    <property type="entry name" value="Pkinase"/>
    <property type="match status" value="1"/>
</dbReference>
<keyword evidence="5 12" id="KW-0418">Kinase</keyword>
<dbReference type="PANTHER" id="PTHR43289">
    <property type="entry name" value="MITOGEN-ACTIVATED PROTEIN KINASE KINASE KINASE 20-RELATED"/>
    <property type="match status" value="1"/>
</dbReference>
<evidence type="ECO:0000259" key="10">
    <source>
        <dbReference type="PROSITE" id="PS50011"/>
    </source>
</evidence>
<dbReference type="FunFam" id="3.30.200.20:FF:000035">
    <property type="entry name" value="Serine/threonine protein kinase Stk1"/>
    <property type="match status" value="1"/>
</dbReference>
<evidence type="ECO:0000259" key="11">
    <source>
        <dbReference type="PROSITE" id="PS51178"/>
    </source>
</evidence>
<keyword evidence="13" id="KW-1185">Reference proteome</keyword>
<evidence type="ECO:0000256" key="4">
    <source>
        <dbReference type="ARBA" id="ARBA00022741"/>
    </source>
</evidence>
<dbReference type="RefSeq" id="WP_221432945.1">
    <property type="nucleotide sequence ID" value="NZ_BAABAG010000021.1"/>
</dbReference>
<reference evidence="12 13" key="1">
    <citation type="submission" date="2020-08" db="EMBL/GenBank/DDBJ databases">
        <title>Sequencing the genomes of 1000 actinobacteria strains.</title>
        <authorList>
            <person name="Klenk H.-P."/>
        </authorList>
    </citation>
    <scope>NUCLEOTIDE SEQUENCE [LARGE SCALE GENOMIC DNA]</scope>
    <source>
        <strain evidence="12 13">DSM 17945</strain>
    </source>
</reference>
<dbReference type="CDD" id="cd06577">
    <property type="entry name" value="PASTA_pknB"/>
    <property type="match status" value="3"/>
</dbReference>
<evidence type="ECO:0000313" key="12">
    <source>
        <dbReference type="EMBL" id="MBB5847923.1"/>
    </source>
</evidence>
<feature type="domain" description="PASTA" evidence="11">
    <location>
        <begin position="447"/>
        <end position="512"/>
    </location>
</feature>
<comment type="catalytic activity">
    <reaction evidence="7">
        <text>L-threonyl-[protein] + ATP = O-phospho-L-threonyl-[protein] + ADP + H(+)</text>
        <dbReference type="Rhea" id="RHEA:46608"/>
        <dbReference type="Rhea" id="RHEA-COMP:11060"/>
        <dbReference type="Rhea" id="RHEA-COMP:11605"/>
        <dbReference type="ChEBI" id="CHEBI:15378"/>
        <dbReference type="ChEBI" id="CHEBI:30013"/>
        <dbReference type="ChEBI" id="CHEBI:30616"/>
        <dbReference type="ChEBI" id="CHEBI:61977"/>
        <dbReference type="ChEBI" id="CHEBI:456216"/>
        <dbReference type="EC" id="2.7.11.1"/>
    </reaction>
</comment>
<evidence type="ECO:0000256" key="8">
    <source>
        <dbReference type="ARBA" id="ARBA00048679"/>
    </source>
</evidence>
<dbReference type="InterPro" id="IPR000719">
    <property type="entry name" value="Prot_kinase_dom"/>
</dbReference>
<dbReference type="PANTHER" id="PTHR43289:SF34">
    <property type="entry name" value="SERINE_THREONINE-PROTEIN KINASE YBDM-RELATED"/>
    <property type="match status" value="1"/>
</dbReference>
<evidence type="ECO:0000313" key="13">
    <source>
        <dbReference type="Proteomes" id="UP000567246"/>
    </source>
</evidence>
<dbReference type="SMART" id="SM00740">
    <property type="entry name" value="PASTA"/>
    <property type="match status" value="3"/>
</dbReference>
<dbReference type="Gene3D" id="3.30.200.20">
    <property type="entry name" value="Phosphorylase Kinase, domain 1"/>
    <property type="match status" value="1"/>
</dbReference>
<accession>A0A7W9JHC5</accession>
<dbReference type="CDD" id="cd14014">
    <property type="entry name" value="STKc_PknB_like"/>
    <property type="match status" value="1"/>
</dbReference>
<evidence type="ECO:0000256" key="7">
    <source>
        <dbReference type="ARBA" id="ARBA00047899"/>
    </source>
</evidence>
<dbReference type="InterPro" id="IPR011009">
    <property type="entry name" value="Kinase-like_dom_sf"/>
</dbReference>
<keyword evidence="2" id="KW-0723">Serine/threonine-protein kinase</keyword>
<evidence type="ECO:0000256" key="9">
    <source>
        <dbReference type="SAM" id="MobiDB-lite"/>
    </source>
</evidence>
<proteinExistence type="predicted"/>
<dbReference type="Pfam" id="PF03793">
    <property type="entry name" value="PASTA"/>
    <property type="match status" value="3"/>
</dbReference>
<evidence type="ECO:0000256" key="3">
    <source>
        <dbReference type="ARBA" id="ARBA00022679"/>
    </source>
</evidence>
<evidence type="ECO:0000256" key="6">
    <source>
        <dbReference type="ARBA" id="ARBA00022840"/>
    </source>
</evidence>
<keyword evidence="4" id="KW-0547">Nucleotide-binding</keyword>
<dbReference type="Gene3D" id="3.30.10.20">
    <property type="match status" value="3"/>
</dbReference>
<feature type="domain" description="PASTA" evidence="11">
    <location>
        <begin position="513"/>
        <end position="580"/>
    </location>
</feature>
<dbReference type="GO" id="GO:0005524">
    <property type="term" value="F:ATP binding"/>
    <property type="evidence" value="ECO:0007669"/>
    <property type="project" value="UniProtKB-KW"/>
</dbReference>
<dbReference type="InterPro" id="IPR008271">
    <property type="entry name" value="Ser/Thr_kinase_AS"/>
</dbReference>
<dbReference type="Proteomes" id="UP000567246">
    <property type="component" value="Unassembled WGS sequence"/>
</dbReference>
<dbReference type="AlphaFoldDB" id="A0A7W9JHC5"/>
<dbReference type="FunFam" id="1.10.510.10:FF:000021">
    <property type="entry name" value="Serine/threonine protein kinase"/>
    <property type="match status" value="1"/>
</dbReference>
<organism evidence="12 13">
    <name type="scientific">Micrococcus endophyticus</name>
    <dbReference type="NCBI Taxonomy" id="455343"/>
    <lineage>
        <taxon>Bacteria</taxon>
        <taxon>Bacillati</taxon>
        <taxon>Actinomycetota</taxon>
        <taxon>Actinomycetes</taxon>
        <taxon>Micrococcales</taxon>
        <taxon>Micrococcaceae</taxon>
        <taxon>Micrococcus</taxon>
    </lineage>
</organism>
<evidence type="ECO:0000256" key="1">
    <source>
        <dbReference type="ARBA" id="ARBA00012513"/>
    </source>
</evidence>
<keyword evidence="3 12" id="KW-0808">Transferase</keyword>
<feature type="region of interest" description="Disordered" evidence="9">
    <location>
        <begin position="369"/>
        <end position="409"/>
    </location>
</feature>
<comment type="catalytic activity">
    <reaction evidence="8">
        <text>L-seryl-[protein] + ATP = O-phospho-L-seryl-[protein] + ADP + H(+)</text>
        <dbReference type="Rhea" id="RHEA:17989"/>
        <dbReference type="Rhea" id="RHEA-COMP:9863"/>
        <dbReference type="Rhea" id="RHEA-COMP:11604"/>
        <dbReference type="ChEBI" id="CHEBI:15378"/>
        <dbReference type="ChEBI" id="CHEBI:29999"/>
        <dbReference type="ChEBI" id="CHEBI:30616"/>
        <dbReference type="ChEBI" id="CHEBI:83421"/>
        <dbReference type="ChEBI" id="CHEBI:456216"/>
        <dbReference type="EC" id="2.7.11.1"/>
    </reaction>
</comment>
<feature type="region of interest" description="Disordered" evidence="9">
    <location>
        <begin position="289"/>
        <end position="338"/>
    </location>
</feature>
<dbReference type="EC" id="2.7.11.1" evidence="1"/>
<feature type="domain" description="Protein kinase" evidence="10">
    <location>
        <begin position="18"/>
        <end position="281"/>
    </location>
</feature>
<evidence type="ECO:0000256" key="5">
    <source>
        <dbReference type="ARBA" id="ARBA00022777"/>
    </source>
</evidence>
<dbReference type="GO" id="GO:0045717">
    <property type="term" value="P:negative regulation of fatty acid biosynthetic process"/>
    <property type="evidence" value="ECO:0007669"/>
    <property type="project" value="UniProtKB-ARBA"/>
</dbReference>
<feature type="domain" description="PASTA" evidence="11">
    <location>
        <begin position="581"/>
        <end position="648"/>
    </location>
</feature>
<dbReference type="EMBL" id="JACHMW010000001">
    <property type="protein sequence ID" value="MBB5847923.1"/>
    <property type="molecule type" value="Genomic_DNA"/>
</dbReference>
<dbReference type="PROSITE" id="PS50011">
    <property type="entry name" value="PROTEIN_KINASE_DOM"/>
    <property type="match status" value="1"/>
</dbReference>
<comment type="caution">
    <text evidence="12">The sequence shown here is derived from an EMBL/GenBank/DDBJ whole genome shotgun (WGS) entry which is preliminary data.</text>
</comment>
<dbReference type="GO" id="GO:0004674">
    <property type="term" value="F:protein serine/threonine kinase activity"/>
    <property type="evidence" value="ECO:0007669"/>
    <property type="project" value="UniProtKB-KW"/>
</dbReference>
<gene>
    <name evidence="12" type="ORF">HDA33_000487</name>
</gene>
<dbReference type="Gene3D" id="1.10.510.10">
    <property type="entry name" value="Transferase(Phosphotransferase) domain 1"/>
    <property type="match status" value="1"/>
</dbReference>
<dbReference type="SMART" id="SM00220">
    <property type="entry name" value="S_TKc"/>
    <property type="match status" value="1"/>
</dbReference>
<name>A0A7W9JHC5_9MICC</name>
<dbReference type="SUPFAM" id="SSF56112">
    <property type="entry name" value="Protein kinase-like (PK-like)"/>
    <property type="match status" value="1"/>
</dbReference>
<dbReference type="InterPro" id="IPR005543">
    <property type="entry name" value="PASTA_dom"/>
</dbReference>